<organism evidence="1">
    <name type="scientific">bioreactor metagenome</name>
    <dbReference type="NCBI Taxonomy" id="1076179"/>
    <lineage>
        <taxon>unclassified sequences</taxon>
        <taxon>metagenomes</taxon>
        <taxon>ecological metagenomes</taxon>
    </lineage>
</organism>
<proteinExistence type="predicted"/>
<name>A0A645F5I0_9ZZZZ</name>
<evidence type="ECO:0000313" key="1">
    <source>
        <dbReference type="EMBL" id="MPN09605.1"/>
    </source>
</evidence>
<accession>A0A645F5I0</accession>
<dbReference type="AlphaFoldDB" id="A0A645F5I0"/>
<gene>
    <name evidence="1" type="ORF">SDC9_156896</name>
</gene>
<reference evidence="1" key="1">
    <citation type="submission" date="2019-08" db="EMBL/GenBank/DDBJ databases">
        <authorList>
            <person name="Kucharzyk K."/>
            <person name="Murdoch R.W."/>
            <person name="Higgins S."/>
            <person name="Loffler F."/>
        </authorList>
    </citation>
    <scope>NUCLEOTIDE SEQUENCE</scope>
</reference>
<comment type="caution">
    <text evidence="1">The sequence shown here is derived from an EMBL/GenBank/DDBJ whole genome shotgun (WGS) entry which is preliminary data.</text>
</comment>
<dbReference type="AntiFam" id="ANF00233">
    <property type="entry name" value="Shadow ORF (opposite trxB)"/>
</dbReference>
<protein>
    <submittedName>
        <fullName evidence="1">Uncharacterized protein</fullName>
    </submittedName>
</protein>
<dbReference type="EMBL" id="VSSQ01055718">
    <property type="protein sequence ID" value="MPN09605.1"/>
    <property type="molecule type" value="Genomic_DNA"/>
</dbReference>
<sequence length="178" mass="20298">MNIPAHAVTILQASDLAAIAFHFCRLRVQNDVDIFQAAKLILQHLVCLHFRSKLQQRHMFNNTCQVDSRFNAGVTAANYRNTLTFKQRTITVWAIGYTFGAILIFTRNVHVAPFRAGGDDNATCFQHRAGGCFNLMQTAFLRCRDQFACALAVDHIDIIIINVCFQRTCQFLTFSFRY</sequence>